<feature type="transmembrane region" description="Helical" evidence="1">
    <location>
        <begin position="131"/>
        <end position="152"/>
    </location>
</feature>
<feature type="transmembrane region" description="Helical" evidence="1">
    <location>
        <begin position="300"/>
        <end position="320"/>
    </location>
</feature>
<sequence length="566" mass="64751">MKFFIFTVAIYLTLIVLSFGNLPQTFFQQDEWAIFGNYLYWDKAHLSIFQRLFVYEQYTHLVPFSNAFSYIQFTLFGLNFAPYSLVSLLLHVINALLVLSLVNILLKKRFLGALAGGLFLINSISHQAVTWIATAPGTVGSTTVLLMSLVLYAKYLTHQGRKSWYLWLSLLLFLISLGFKETSIFAFVFFPFFGWQFMPKRTFKTLFRLTIPIGILGVAYVFIRLFFSIFIISSPSIPAELTQPSIPVYLFRLIAIPVRVLAQSFMPIPFILKASRELVKLAYPHFAIDNTPDPYLVESVAADILSFFIFSIILFTRVILRSYWQRLKAANTARLFDVSLVFIALSALPFVVIPGAAGYLALLDGRHLYLTGTFSAILLAIVLDAAWSKFNRKTFILFIVLALLGLFSTYHVLKVRRDISYQMALGQLRQSILHKISDTYPTLPQKAVFYITSDAPYYGLPYEEPIVPFQSGFGQTLLVWYNARIDDLPACLFEHQYLYVLLSEDYKECGGRGFGYFRKPESFNQAIKKYELDPNNVIAFRFSSSTNSLLDVTEETREIIRRLGKL</sequence>
<evidence type="ECO:0000256" key="1">
    <source>
        <dbReference type="SAM" id="Phobius"/>
    </source>
</evidence>
<feature type="transmembrane region" description="Helical" evidence="1">
    <location>
        <begin position="164"/>
        <end position="193"/>
    </location>
</feature>
<keyword evidence="1" id="KW-0812">Transmembrane</keyword>
<proteinExistence type="predicted"/>
<feature type="transmembrane region" description="Helical" evidence="1">
    <location>
        <begin position="340"/>
        <end position="362"/>
    </location>
</feature>
<protein>
    <recommendedName>
        <fullName evidence="4">Glycosyltransferase RgtA/B/C/D-like domain-containing protein</fullName>
    </recommendedName>
</protein>
<organism evidence="2 3">
    <name type="scientific">Candidatus Gottesmanbacteria bacterium RIFCSPLOWO2_01_FULL_43_11b</name>
    <dbReference type="NCBI Taxonomy" id="1798392"/>
    <lineage>
        <taxon>Bacteria</taxon>
        <taxon>Candidatus Gottesmaniibacteriota</taxon>
    </lineage>
</organism>
<feature type="transmembrane region" description="Helical" evidence="1">
    <location>
        <begin position="80"/>
        <end position="102"/>
    </location>
</feature>
<feature type="transmembrane region" description="Helical" evidence="1">
    <location>
        <begin position="213"/>
        <end position="237"/>
    </location>
</feature>
<gene>
    <name evidence="2" type="ORF">A3A79_05025</name>
</gene>
<keyword evidence="1" id="KW-0472">Membrane</keyword>
<name>A0A1F6AIK5_9BACT</name>
<comment type="caution">
    <text evidence="2">The sequence shown here is derived from an EMBL/GenBank/DDBJ whole genome shotgun (WGS) entry which is preliminary data.</text>
</comment>
<feature type="transmembrane region" description="Helical" evidence="1">
    <location>
        <begin position="368"/>
        <end position="387"/>
    </location>
</feature>
<evidence type="ECO:0000313" key="2">
    <source>
        <dbReference type="EMBL" id="OGG24518.1"/>
    </source>
</evidence>
<evidence type="ECO:0000313" key="3">
    <source>
        <dbReference type="Proteomes" id="UP000178759"/>
    </source>
</evidence>
<dbReference type="EMBL" id="MFJV01000001">
    <property type="protein sequence ID" value="OGG24518.1"/>
    <property type="molecule type" value="Genomic_DNA"/>
</dbReference>
<dbReference type="Proteomes" id="UP000178759">
    <property type="component" value="Unassembled WGS sequence"/>
</dbReference>
<reference evidence="2 3" key="1">
    <citation type="journal article" date="2016" name="Nat. Commun.">
        <title>Thousands of microbial genomes shed light on interconnected biogeochemical processes in an aquifer system.</title>
        <authorList>
            <person name="Anantharaman K."/>
            <person name="Brown C.T."/>
            <person name="Hug L.A."/>
            <person name="Sharon I."/>
            <person name="Castelle C.J."/>
            <person name="Probst A.J."/>
            <person name="Thomas B.C."/>
            <person name="Singh A."/>
            <person name="Wilkins M.J."/>
            <person name="Karaoz U."/>
            <person name="Brodie E.L."/>
            <person name="Williams K.H."/>
            <person name="Hubbard S.S."/>
            <person name="Banfield J.F."/>
        </authorList>
    </citation>
    <scope>NUCLEOTIDE SEQUENCE [LARGE SCALE GENOMIC DNA]</scope>
</reference>
<dbReference type="AlphaFoldDB" id="A0A1F6AIK5"/>
<feature type="transmembrane region" description="Helical" evidence="1">
    <location>
        <begin position="394"/>
        <end position="413"/>
    </location>
</feature>
<feature type="transmembrane region" description="Helical" evidence="1">
    <location>
        <begin position="109"/>
        <end position="125"/>
    </location>
</feature>
<keyword evidence="1" id="KW-1133">Transmembrane helix</keyword>
<accession>A0A1F6AIK5</accession>
<evidence type="ECO:0008006" key="4">
    <source>
        <dbReference type="Google" id="ProtNLM"/>
    </source>
</evidence>
<dbReference type="STRING" id="1798392.A3A79_05025"/>
<feature type="transmembrane region" description="Helical" evidence="1">
    <location>
        <begin position="249"/>
        <end position="272"/>
    </location>
</feature>